<gene>
    <name evidence="1" type="ORF">IHE45_14G139900</name>
</gene>
<reference evidence="2" key="1">
    <citation type="journal article" date="2022" name="Nat. Commun.">
        <title>Chromosome evolution and the genetic basis of agronomically important traits in greater yam.</title>
        <authorList>
            <person name="Bredeson J.V."/>
            <person name="Lyons J.B."/>
            <person name="Oniyinde I.O."/>
            <person name="Okereke N.R."/>
            <person name="Kolade O."/>
            <person name="Nnabue I."/>
            <person name="Nwadili C.O."/>
            <person name="Hribova E."/>
            <person name="Parker M."/>
            <person name="Nwogha J."/>
            <person name="Shu S."/>
            <person name="Carlson J."/>
            <person name="Kariba R."/>
            <person name="Muthemba S."/>
            <person name="Knop K."/>
            <person name="Barton G.J."/>
            <person name="Sherwood A.V."/>
            <person name="Lopez-Montes A."/>
            <person name="Asiedu R."/>
            <person name="Jamnadass R."/>
            <person name="Muchugi A."/>
            <person name="Goodstein D."/>
            <person name="Egesi C.N."/>
            <person name="Featherston J."/>
            <person name="Asfaw A."/>
            <person name="Simpson G.G."/>
            <person name="Dolezel J."/>
            <person name="Hendre P.S."/>
            <person name="Van Deynze A."/>
            <person name="Kumar P.L."/>
            <person name="Obidiegwu J.E."/>
            <person name="Bhattacharjee R."/>
            <person name="Rokhsar D.S."/>
        </authorList>
    </citation>
    <scope>NUCLEOTIDE SEQUENCE [LARGE SCALE GENOMIC DNA]</scope>
    <source>
        <strain evidence="2">cv. TDa95/00328</strain>
    </source>
</reference>
<dbReference type="Proteomes" id="UP000827976">
    <property type="component" value="Chromosome 14"/>
</dbReference>
<name>A0ACB7UVQ2_DIOAL</name>
<accession>A0ACB7UVQ2</accession>
<keyword evidence="1" id="KW-0808">Transferase</keyword>
<keyword evidence="2" id="KW-1185">Reference proteome</keyword>
<keyword evidence="1" id="KW-0418">Kinase</keyword>
<organism evidence="1 2">
    <name type="scientific">Dioscorea alata</name>
    <name type="common">Purple yam</name>
    <dbReference type="NCBI Taxonomy" id="55571"/>
    <lineage>
        <taxon>Eukaryota</taxon>
        <taxon>Viridiplantae</taxon>
        <taxon>Streptophyta</taxon>
        <taxon>Embryophyta</taxon>
        <taxon>Tracheophyta</taxon>
        <taxon>Spermatophyta</taxon>
        <taxon>Magnoliopsida</taxon>
        <taxon>Liliopsida</taxon>
        <taxon>Dioscoreales</taxon>
        <taxon>Dioscoreaceae</taxon>
        <taxon>Dioscorea</taxon>
    </lineage>
</organism>
<proteinExistence type="predicted"/>
<evidence type="ECO:0000313" key="1">
    <source>
        <dbReference type="EMBL" id="KAH7664741.1"/>
    </source>
</evidence>
<comment type="caution">
    <text evidence="1">The sequence shown here is derived from an EMBL/GenBank/DDBJ whole genome shotgun (WGS) entry which is preliminary data.</text>
</comment>
<protein>
    <submittedName>
        <fullName evidence="1">Non-specific serine/threonine protein kinase protein</fullName>
        <ecNumber evidence="1">2.7.11.1</ecNumber>
    </submittedName>
</protein>
<evidence type="ECO:0000313" key="2">
    <source>
        <dbReference type="Proteomes" id="UP000827976"/>
    </source>
</evidence>
<dbReference type="EC" id="2.7.11.1" evidence="1"/>
<keyword evidence="1" id="KW-0723">Serine/threonine-protein kinase</keyword>
<sequence>MAGEGSPSLLRLQTATSLIFLVAATTLFPVTLSSDNDVLLQFKATLSGANQALPDWLPGSAPCIESRSNWTGVICEGGNVYGLQLENMKLSGTLDLDPLGALGGLRTLSFADNDLAGLMPSLDKVGALKALYLTRNKLSGVIPDRAFSSTMSLKKVHLSENRFSGPIPSSLADVPKLLEVVLDGNEFSGAIPDLRQPELKLFNVSDNNLEGPIPLSLSQMDASFFAGNKGLCGAPLNDPCSTTDLTPAEASHKSKKVSTSLVVAIVVIAIIVALALIVILCIKRRHRAVSSKQLHRVEPTDADKLEQGVSQHSSVAMKSPKDAEHGKLVFVREGGVRFQLQDLLKASAEVLGSGNFGSSYKAVLVNNNAVVVKRFREMNGVGREDFQEHMRRLGRLSHPNLLPLLSYYYRREEKLLVTDYFPNGSLAHLLHHGMHGSNVTSLDWMTRLKIVKGVGRGLAYLYDELPMIDIPHGHLKSSNVLLDENYEPVLTDYALVPVMNKSHASQVMVAFKSPEFTEYGKTSRKSDVWSFGILILEILTGKFPANYLRPDKSGADLASWVNSVVREEWTGEVFDPEMKGTEHCEGEMLKLLKIGLDCCERDVEKRLELKQVLAKIEELRAMEGDEEVGSYVSEEGVSSKTVTEDEFSFSRTH</sequence>
<dbReference type="EMBL" id="CM037024">
    <property type="protein sequence ID" value="KAH7664741.1"/>
    <property type="molecule type" value="Genomic_DNA"/>
</dbReference>